<evidence type="ECO:0000256" key="4">
    <source>
        <dbReference type="ARBA" id="ARBA00022989"/>
    </source>
</evidence>
<dbReference type="PANTHER" id="PTHR33885:SF3">
    <property type="entry name" value="PHAGE SHOCK PROTEIN C"/>
    <property type="match status" value="1"/>
</dbReference>
<evidence type="ECO:0000256" key="7">
    <source>
        <dbReference type="SAM" id="Phobius"/>
    </source>
</evidence>
<comment type="subcellular location">
    <subcellularLocation>
        <location evidence="1">Cell membrane</location>
        <topology evidence="1">Single-pass membrane protein</topology>
    </subcellularLocation>
</comment>
<evidence type="ECO:0000256" key="1">
    <source>
        <dbReference type="ARBA" id="ARBA00004162"/>
    </source>
</evidence>
<name>A0A1N7KDB9_9CORY</name>
<keyword evidence="4 7" id="KW-1133">Transmembrane helix</keyword>
<dbReference type="InterPro" id="IPR052027">
    <property type="entry name" value="PspC"/>
</dbReference>
<dbReference type="InterPro" id="IPR007168">
    <property type="entry name" value="Phageshock_PspC_N"/>
</dbReference>
<feature type="transmembrane region" description="Helical" evidence="7">
    <location>
        <begin position="101"/>
        <end position="124"/>
    </location>
</feature>
<dbReference type="EMBL" id="FTOF01000018">
    <property type="protein sequence ID" value="SIS59549.1"/>
    <property type="molecule type" value="Genomic_DNA"/>
</dbReference>
<evidence type="ECO:0000256" key="5">
    <source>
        <dbReference type="ARBA" id="ARBA00023136"/>
    </source>
</evidence>
<evidence type="ECO:0000256" key="3">
    <source>
        <dbReference type="ARBA" id="ARBA00022692"/>
    </source>
</evidence>
<feature type="compositionally biased region" description="Low complexity" evidence="6">
    <location>
        <begin position="1"/>
        <end position="31"/>
    </location>
</feature>
<evidence type="ECO:0000259" key="8">
    <source>
        <dbReference type="Pfam" id="PF04024"/>
    </source>
</evidence>
<evidence type="ECO:0000256" key="6">
    <source>
        <dbReference type="SAM" id="MobiDB-lite"/>
    </source>
</evidence>
<dbReference type="AlphaFoldDB" id="A0A1N7KDB9"/>
<dbReference type="PANTHER" id="PTHR33885">
    <property type="entry name" value="PHAGE SHOCK PROTEIN C"/>
    <property type="match status" value="1"/>
</dbReference>
<accession>A0A1N7KDB9</accession>
<keyword evidence="3 7" id="KW-0812">Transmembrane</keyword>
<feature type="domain" description="Phage shock protein PspC N-terminal" evidence="8">
    <location>
        <begin position="70"/>
        <end position="126"/>
    </location>
</feature>
<evidence type="ECO:0000256" key="2">
    <source>
        <dbReference type="ARBA" id="ARBA00022475"/>
    </source>
</evidence>
<keyword evidence="10" id="KW-1185">Reference proteome</keyword>
<sequence length="129" mass="13836">MSTPNNPYENNGANNPGNNPGDNSVNNPSNGDANFDAAAQQGNPNYMAGQAPYQQGGFQQSQQQPPLGQRKLHRSVNDRMIAGVAGGIAETYNIDPTLVRVLFVAATLLGFSGLLIYIICWIIIPDLTY</sequence>
<dbReference type="STRING" id="1161099.SAMN05444817_11812"/>
<evidence type="ECO:0000313" key="9">
    <source>
        <dbReference type="EMBL" id="SIS59549.1"/>
    </source>
</evidence>
<feature type="compositionally biased region" description="Low complexity" evidence="6">
    <location>
        <begin position="49"/>
        <end position="69"/>
    </location>
</feature>
<dbReference type="Proteomes" id="UP000186292">
    <property type="component" value="Unassembled WGS sequence"/>
</dbReference>
<dbReference type="Pfam" id="PF04024">
    <property type="entry name" value="PspC"/>
    <property type="match status" value="1"/>
</dbReference>
<keyword evidence="5 7" id="KW-0472">Membrane</keyword>
<keyword evidence="2" id="KW-1003">Cell membrane</keyword>
<reference evidence="10" key="1">
    <citation type="submission" date="2017-01" db="EMBL/GenBank/DDBJ databases">
        <authorList>
            <person name="Varghese N."/>
            <person name="Submissions S."/>
        </authorList>
    </citation>
    <scope>NUCLEOTIDE SEQUENCE [LARGE SCALE GENOMIC DNA]</scope>
    <source>
        <strain evidence="10">DSM 44531</strain>
    </source>
</reference>
<evidence type="ECO:0000313" key="10">
    <source>
        <dbReference type="Proteomes" id="UP000186292"/>
    </source>
</evidence>
<dbReference type="GO" id="GO:0005886">
    <property type="term" value="C:plasma membrane"/>
    <property type="evidence" value="ECO:0007669"/>
    <property type="project" value="UniProtKB-SubCell"/>
</dbReference>
<feature type="region of interest" description="Disordered" evidence="6">
    <location>
        <begin position="1"/>
        <end position="73"/>
    </location>
</feature>
<organism evidence="9 10">
    <name type="scientific">Corynebacterium appendicis CIP 107643</name>
    <dbReference type="NCBI Taxonomy" id="1161099"/>
    <lineage>
        <taxon>Bacteria</taxon>
        <taxon>Bacillati</taxon>
        <taxon>Actinomycetota</taxon>
        <taxon>Actinomycetes</taxon>
        <taxon>Mycobacteriales</taxon>
        <taxon>Corynebacteriaceae</taxon>
        <taxon>Corynebacterium</taxon>
    </lineage>
</organism>
<proteinExistence type="predicted"/>
<protein>
    <submittedName>
        <fullName evidence="9">Phage shock protein C (PspC) family protein</fullName>
    </submittedName>
</protein>
<gene>
    <name evidence="9" type="ORF">SAMN05444817_11812</name>
</gene>
<dbReference type="RefSeq" id="WP_327077568.1">
    <property type="nucleotide sequence ID" value="NZ_CP046976.1"/>
</dbReference>